<evidence type="ECO:0000256" key="4">
    <source>
        <dbReference type="ARBA" id="ARBA00022960"/>
    </source>
</evidence>
<dbReference type="AlphaFoldDB" id="A0A9D9DGR4"/>
<dbReference type="GO" id="GO:0005737">
    <property type="term" value="C:cytoplasm"/>
    <property type="evidence" value="ECO:0007669"/>
    <property type="project" value="UniProtKB-SubCell"/>
</dbReference>
<comment type="caution">
    <text evidence="8">The sequence shown here is derived from an EMBL/GenBank/DDBJ whole genome shotgun (WGS) entry which is preliminary data.</text>
</comment>
<evidence type="ECO:0000256" key="6">
    <source>
        <dbReference type="ARBA" id="ARBA00023306"/>
    </source>
</evidence>
<dbReference type="InterPro" id="IPR019933">
    <property type="entry name" value="DivIVA_domain"/>
</dbReference>
<dbReference type="GO" id="GO:0051301">
    <property type="term" value="P:cell division"/>
    <property type="evidence" value="ECO:0007669"/>
    <property type="project" value="UniProtKB-KW"/>
</dbReference>
<accession>A0A9D9DGR4</accession>
<keyword evidence="3" id="KW-0132">Cell division</keyword>
<evidence type="ECO:0000256" key="7">
    <source>
        <dbReference type="SAM" id="Coils"/>
    </source>
</evidence>
<dbReference type="PIRSF" id="PIRSF029938">
    <property type="entry name" value="UCP029938"/>
    <property type="match status" value="1"/>
</dbReference>
<sequence length="116" mass="13453">MKLQLSSKDILNKTFKKNTKGYDPNEVDSFLDKILSDYRMIDGVMKGLESQIDQLKKDNQNLRVELSKKDAELSGNHNQFLANPDIVRLDNLDLLKKISKYEKKFYQMGVDPSKIK</sequence>
<dbReference type="Pfam" id="PF05103">
    <property type="entry name" value="DivIVA"/>
    <property type="match status" value="1"/>
</dbReference>
<name>A0A9D9DGR4_9BACL</name>
<dbReference type="PANTHER" id="PTHR35794">
    <property type="entry name" value="CELL DIVISION PROTEIN DIVIVA"/>
    <property type="match status" value="1"/>
</dbReference>
<evidence type="ECO:0000256" key="5">
    <source>
        <dbReference type="ARBA" id="ARBA00023054"/>
    </source>
</evidence>
<evidence type="ECO:0000256" key="3">
    <source>
        <dbReference type="ARBA" id="ARBA00022618"/>
    </source>
</evidence>
<dbReference type="Gene3D" id="6.10.250.660">
    <property type="match status" value="1"/>
</dbReference>
<dbReference type="Proteomes" id="UP000823613">
    <property type="component" value="Unassembled WGS sequence"/>
</dbReference>
<keyword evidence="5 7" id="KW-0175">Coiled coil</keyword>
<feature type="coiled-coil region" evidence="7">
    <location>
        <begin position="45"/>
        <end position="72"/>
    </location>
</feature>
<keyword evidence="6" id="KW-0131">Cell cycle</keyword>
<keyword evidence="2" id="KW-0963">Cytoplasm</keyword>
<dbReference type="GO" id="GO:0008360">
    <property type="term" value="P:regulation of cell shape"/>
    <property type="evidence" value="ECO:0007669"/>
    <property type="project" value="UniProtKB-KW"/>
</dbReference>
<dbReference type="NCBIfam" id="TIGR03544">
    <property type="entry name" value="DivI1A_domain"/>
    <property type="match status" value="1"/>
</dbReference>
<reference evidence="8" key="2">
    <citation type="journal article" date="2021" name="PeerJ">
        <title>Extensive microbial diversity within the chicken gut microbiome revealed by metagenomics and culture.</title>
        <authorList>
            <person name="Gilroy R."/>
            <person name="Ravi A."/>
            <person name="Getino M."/>
            <person name="Pursley I."/>
            <person name="Horton D.L."/>
            <person name="Alikhan N.F."/>
            <person name="Baker D."/>
            <person name="Gharbi K."/>
            <person name="Hall N."/>
            <person name="Watson M."/>
            <person name="Adriaenssens E.M."/>
            <person name="Foster-Nyarko E."/>
            <person name="Jarju S."/>
            <person name="Secka A."/>
            <person name="Antonio M."/>
            <person name="Oren A."/>
            <person name="Chaudhuri R.R."/>
            <person name="La Ragione R."/>
            <person name="Hildebrand F."/>
            <person name="Pallen M.J."/>
        </authorList>
    </citation>
    <scope>NUCLEOTIDE SEQUENCE</scope>
    <source>
        <strain evidence="8">11159</strain>
    </source>
</reference>
<keyword evidence="4" id="KW-0133">Cell shape</keyword>
<dbReference type="InterPro" id="IPR007793">
    <property type="entry name" value="DivIVA_fam"/>
</dbReference>
<dbReference type="EMBL" id="JADIMY010000049">
    <property type="protein sequence ID" value="MBO8427374.1"/>
    <property type="molecule type" value="Genomic_DNA"/>
</dbReference>
<dbReference type="InterPro" id="IPR011229">
    <property type="entry name" value="Cell_cycle_GpsB"/>
</dbReference>
<dbReference type="PANTHER" id="PTHR35794:SF1">
    <property type="entry name" value="CELL CYCLE PROTEIN GPSB"/>
    <property type="match status" value="1"/>
</dbReference>
<reference evidence="8" key="1">
    <citation type="submission" date="2020-10" db="EMBL/GenBank/DDBJ databases">
        <authorList>
            <person name="Gilroy R."/>
        </authorList>
    </citation>
    <scope>NUCLEOTIDE SEQUENCE</scope>
    <source>
        <strain evidence="8">11159</strain>
    </source>
</reference>
<evidence type="ECO:0000313" key="8">
    <source>
        <dbReference type="EMBL" id="MBO8427374.1"/>
    </source>
</evidence>
<evidence type="ECO:0000313" key="9">
    <source>
        <dbReference type="Proteomes" id="UP000823613"/>
    </source>
</evidence>
<organism evidence="8 9">
    <name type="scientific">Candidatus Onthovivens merdipullorum</name>
    <dbReference type="NCBI Taxonomy" id="2840889"/>
    <lineage>
        <taxon>Bacteria</taxon>
        <taxon>Bacillati</taxon>
        <taxon>Bacillota</taxon>
        <taxon>Bacilli</taxon>
        <taxon>Bacillales</taxon>
        <taxon>Candidatus Onthovivens</taxon>
    </lineage>
</organism>
<gene>
    <name evidence="8" type="ORF">IAC58_02295</name>
</gene>
<evidence type="ECO:0000256" key="1">
    <source>
        <dbReference type="ARBA" id="ARBA00004496"/>
    </source>
</evidence>
<proteinExistence type="predicted"/>
<protein>
    <submittedName>
        <fullName evidence="8">DivIVA domain-containing protein</fullName>
    </submittedName>
</protein>
<evidence type="ECO:0000256" key="2">
    <source>
        <dbReference type="ARBA" id="ARBA00022490"/>
    </source>
</evidence>
<comment type="subcellular location">
    <subcellularLocation>
        <location evidence="1">Cytoplasm</location>
    </subcellularLocation>
</comment>